<feature type="non-terminal residue" evidence="5">
    <location>
        <position position="619"/>
    </location>
</feature>
<dbReference type="InterPro" id="IPR016187">
    <property type="entry name" value="CTDL_fold"/>
</dbReference>
<dbReference type="PROSITE" id="PS50041">
    <property type="entry name" value="C_TYPE_LECTIN_2"/>
    <property type="match status" value="1"/>
</dbReference>
<protein>
    <submittedName>
        <fullName evidence="5">Uncharacterized protein</fullName>
    </submittedName>
</protein>
<proteinExistence type="predicted"/>
<evidence type="ECO:0000259" key="4">
    <source>
        <dbReference type="PROSITE" id="PS50041"/>
    </source>
</evidence>
<dbReference type="SUPFAM" id="SSF57196">
    <property type="entry name" value="EGF/Laminin"/>
    <property type="match status" value="1"/>
</dbReference>
<keyword evidence="6" id="KW-1185">Reference proteome</keyword>
<sequence>MNTNSSGLKLIEGSRYYDLVVNYNMDQAIVHPNYCADGCCASHIFPCLNGGTRRETCDVTRERFNCSCHPCFQGKYCEIALSPTGWLCFNNSCFKEFMTAVTWNDAQQVCESLNSNLTSIHSAAESDFILGQVRSSDTNEFWIGFTDRANEVSFEWVDGSDVSTISECSLECLNHQECVSVNFGKKDGTKYACELINTDMFQQPDKLSVSEDFDHYNIKTPCMSNPCRNGGTCHPIYETEDYNCVCPLSNLSGKNCQNLICNAESLDICQKAMSSWTVTSAGIQNAVLSNCDASKILPGCNVVLEVPFTQQMGENVHLIAQVLPNYDTVTLTNNCIIKCREQADGHGGILALRANTMTIDSSSKIWTTGQGLRGGQGGDYRGGGGYGGESFLYLDTGINGKGGDIPGQAWTLNTNGNGGGGAVGGSHAYGGPGGYNAGGGGADNTDNGDDGSGGGGGGGHFSGGGGGGGANSCGNDGGVGGTASTTIGVYAGGGGVSDCTGARGGHGGQQGYPANGPCGGSISGRAGTQSRGGEGGCDSSCGSGWGGAGGGGGMQFGNPDFTKRLSYGGGGGGGGGNALSDDPYRGGDGGDGGGLVYLLLDALTLDGRIESEGILDEIY</sequence>
<accession>A0ABN8QKL5</accession>
<evidence type="ECO:0000259" key="3">
    <source>
        <dbReference type="PROSITE" id="PS50026"/>
    </source>
</evidence>
<dbReference type="SMART" id="SM00034">
    <property type="entry name" value="CLECT"/>
    <property type="match status" value="1"/>
</dbReference>
<feature type="disulfide bond" evidence="1">
    <location>
        <begin position="227"/>
        <end position="244"/>
    </location>
</feature>
<dbReference type="PROSITE" id="PS50026">
    <property type="entry name" value="EGF_3"/>
    <property type="match status" value="1"/>
</dbReference>
<feature type="region of interest" description="Disordered" evidence="2">
    <location>
        <begin position="440"/>
        <end position="460"/>
    </location>
</feature>
<dbReference type="CDD" id="cd00037">
    <property type="entry name" value="CLECT"/>
    <property type="match status" value="1"/>
</dbReference>
<feature type="compositionally biased region" description="Gly residues" evidence="2">
    <location>
        <begin position="450"/>
        <end position="460"/>
    </location>
</feature>
<feature type="domain" description="EGF-like" evidence="3">
    <location>
        <begin position="218"/>
        <end position="257"/>
    </location>
</feature>
<dbReference type="PANTHER" id="PTHR22804:SF40">
    <property type="entry name" value="HYALURONAN AND PROTEOGLYCAN LINK PROTEIN 3"/>
    <property type="match status" value="1"/>
</dbReference>
<dbReference type="EMBL" id="CALNXK010000135">
    <property type="protein sequence ID" value="CAH3165941.1"/>
    <property type="molecule type" value="Genomic_DNA"/>
</dbReference>
<feature type="domain" description="C-type lectin" evidence="4">
    <location>
        <begin position="89"/>
        <end position="194"/>
    </location>
</feature>
<gene>
    <name evidence="5" type="ORF">PLOB_00007513</name>
</gene>
<dbReference type="PANTHER" id="PTHR22804">
    <property type="entry name" value="AGGRECAN/VERSICAN PROTEOGLYCAN"/>
    <property type="match status" value="1"/>
</dbReference>
<evidence type="ECO:0000313" key="6">
    <source>
        <dbReference type="Proteomes" id="UP001159405"/>
    </source>
</evidence>
<keyword evidence="1" id="KW-1015">Disulfide bond</keyword>
<evidence type="ECO:0000256" key="1">
    <source>
        <dbReference type="PROSITE-ProRule" id="PRU00076"/>
    </source>
</evidence>
<organism evidence="5 6">
    <name type="scientific">Porites lobata</name>
    <dbReference type="NCBI Taxonomy" id="104759"/>
    <lineage>
        <taxon>Eukaryota</taxon>
        <taxon>Metazoa</taxon>
        <taxon>Cnidaria</taxon>
        <taxon>Anthozoa</taxon>
        <taxon>Hexacorallia</taxon>
        <taxon>Scleractinia</taxon>
        <taxon>Fungiina</taxon>
        <taxon>Poritidae</taxon>
        <taxon>Porites</taxon>
    </lineage>
</organism>
<reference evidence="5 6" key="1">
    <citation type="submission" date="2022-05" db="EMBL/GenBank/DDBJ databases">
        <authorList>
            <consortium name="Genoscope - CEA"/>
            <person name="William W."/>
        </authorList>
    </citation>
    <scope>NUCLEOTIDE SEQUENCE [LARGE SCALE GENOMIC DNA]</scope>
</reference>
<evidence type="ECO:0000256" key="2">
    <source>
        <dbReference type="SAM" id="MobiDB-lite"/>
    </source>
</evidence>
<dbReference type="Proteomes" id="UP001159405">
    <property type="component" value="Unassembled WGS sequence"/>
</dbReference>
<comment type="caution">
    <text evidence="5">The sequence shown here is derived from an EMBL/GenBank/DDBJ whole genome shotgun (WGS) entry which is preliminary data.</text>
</comment>
<dbReference type="InterPro" id="IPR050691">
    <property type="entry name" value="Hyaluronan_bind_Proteoglycan"/>
</dbReference>
<dbReference type="InterPro" id="IPR016186">
    <property type="entry name" value="C-type_lectin-like/link_sf"/>
</dbReference>
<dbReference type="SUPFAM" id="SSF56436">
    <property type="entry name" value="C-type lectin-like"/>
    <property type="match status" value="1"/>
</dbReference>
<dbReference type="Gene3D" id="2.10.25.10">
    <property type="entry name" value="Laminin"/>
    <property type="match status" value="1"/>
</dbReference>
<comment type="caution">
    <text evidence="1">Lacks conserved residue(s) required for the propagation of feature annotation.</text>
</comment>
<dbReference type="Pfam" id="PF00059">
    <property type="entry name" value="Lectin_C"/>
    <property type="match status" value="1"/>
</dbReference>
<dbReference type="InterPro" id="IPR000742">
    <property type="entry name" value="EGF"/>
</dbReference>
<dbReference type="Gene3D" id="3.10.100.10">
    <property type="entry name" value="Mannose-Binding Protein A, subunit A"/>
    <property type="match status" value="1"/>
</dbReference>
<evidence type="ECO:0000313" key="5">
    <source>
        <dbReference type="EMBL" id="CAH3165941.1"/>
    </source>
</evidence>
<dbReference type="InterPro" id="IPR001304">
    <property type="entry name" value="C-type_lectin-like"/>
</dbReference>
<name>A0ABN8QKL5_9CNID</name>
<keyword evidence="1" id="KW-0245">EGF-like domain</keyword>